<evidence type="ECO:0000256" key="1">
    <source>
        <dbReference type="ARBA" id="ARBA00023054"/>
    </source>
</evidence>
<dbReference type="SUPFAM" id="SSF46934">
    <property type="entry name" value="UBA-like"/>
    <property type="match status" value="1"/>
</dbReference>
<dbReference type="CDD" id="cd01767">
    <property type="entry name" value="UBX"/>
    <property type="match status" value="1"/>
</dbReference>
<evidence type="ECO:0000256" key="2">
    <source>
        <dbReference type="SAM" id="MobiDB-lite"/>
    </source>
</evidence>
<dbReference type="Gene3D" id="3.10.20.90">
    <property type="entry name" value="Phosphatidylinositol 3-kinase Catalytic Subunit, Chain A, domain 1"/>
    <property type="match status" value="1"/>
</dbReference>
<evidence type="ECO:0000313" key="4">
    <source>
        <dbReference type="EMBL" id="KAK2625340.1"/>
    </source>
</evidence>
<keyword evidence="1" id="KW-0175">Coiled coil</keyword>
<dbReference type="Proteomes" id="UP001285354">
    <property type="component" value="Unassembled WGS sequence"/>
</dbReference>
<dbReference type="GO" id="GO:0036435">
    <property type="term" value="F:K48-linked polyubiquitin modification-dependent protein binding"/>
    <property type="evidence" value="ECO:0007669"/>
    <property type="project" value="TreeGrafter"/>
</dbReference>
<dbReference type="Gene3D" id="1.10.8.10">
    <property type="entry name" value="DNA helicase RuvA subunit, C-terminal domain"/>
    <property type="match status" value="1"/>
</dbReference>
<dbReference type="GO" id="GO:0031397">
    <property type="term" value="P:negative regulation of protein ubiquitination"/>
    <property type="evidence" value="ECO:0007669"/>
    <property type="project" value="TreeGrafter"/>
</dbReference>
<dbReference type="SUPFAM" id="SSF54236">
    <property type="entry name" value="Ubiquitin-like"/>
    <property type="match status" value="1"/>
</dbReference>
<accession>A0AAD9SZ47</accession>
<dbReference type="GO" id="GO:1903094">
    <property type="term" value="P:negative regulation of protein K48-linked deubiquitination"/>
    <property type="evidence" value="ECO:0007669"/>
    <property type="project" value="TreeGrafter"/>
</dbReference>
<reference evidence="4" key="1">
    <citation type="submission" date="2023-06" db="EMBL/GenBank/DDBJ databases">
        <title>Draft genome of Marssonina rosae.</title>
        <authorList>
            <person name="Cheng Q."/>
        </authorList>
    </citation>
    <scope>NUCLEOTIDE SEQUENCE</scope>
    <source>
        <strain evidence="4">R4</strain>
    </source>
</reference>
<feature type="region of interest" description="Disordered" evidence="2">
    <location>
        <begin position="90"/>
        <end position="121"/>
    </location>
</feature>
<feature type="compositionally biased region" description="Basic and acidic residues" evidence="2">
    <location>
        <begin position="201"/>
        <end position="217"/>
    </location>
</feature>
<gene>
    <name evidence="4" type="ORF">QTJ16_005709</name>
</gene>
<dbReference type="PROSITE" id="PS00028">
    <property type="entry name" value="ZINC_FINGER_C2H2_1"/>
    <property type="match status" value="1"/>
</dbReference>
<feature type="region of interest" description="Disordered" evidence="2">
    <location>
        <begin position="201"/>
        <end position="240"/>
    </location>
</feature>
<dbReference type="GO" id="GO:0005634">
    <property type="term" value="C:nucleus"/>
    <property type="evidence" value="ECO:0007669"/>
    <property type="project" value="TreeGrafter"/>
</dbReference>
<dbReference type="InterPro" id="IPR013087">
    <property type="entry name" value="Znf_C2H2_type"/>
</dbReference>
<organism evidence="4 5">
    <name type="scientific">Diplocarpon rosae</name>
    <dbReference type="NCBI Taxonomy" id="946125"/>
    <lineage>
        <taxon>Eukaryota</taxon>
        <taxon>Fungi</taxon>
        <taxon>Dikarya</taxon>
        <taxon>Ascomycota</taxon>
        <taxon>Pezizomycotina</taxon>
        <taxon>Leotiomycetes</taxon>
        <taxon>Helotiales</taxon>
        <taxon>Drepanopezizaceae</taxon>
        <taxon>Diplocarpon</taxon>
    </lineage>
</organism>
<protein>
    <recommendedName>
        <fullName evidence="3">C2H2-type domain-containing protein</fullName>
    </recommendedName>
</protein>
<dbReference type="GO" id="GO:0032435">
    <property type="term" value="P:negative regulation of proteasomal ubiquitin-dependent protein catabolic process"/>
    <property type="evidence" value="ECO:0007669"/>
    <property type="project" value="TreeGrafter"/>
</dbReference>
<evidence type="ECO:0000313" key="5">
    <source>
        <dbReference type="Proteomes" id="UP001285354"/>
    </source>
</evidence>
<dbReference type="AlphaFoldDB" id="A0AAD9SZ47"/>
<proteinExistence type="predicted"/>
<name>A0AAD9SZ47_9HELO</name>
<dbReference type="GO" id="GO:0005737">
    <property type="term" value="C:cytoplasm"/>
    <property type="evidence" value="ECO:0007669"/>
    <property type="project" value="TreeGrafter"/>
</dbReference>
<comment type="caution">
    <text evidence="4">The sequence shown here is derived from an EMBL/GenBank/DDBJ whole genome shotgun (WGS) entry which is preliminary data.</text>
</comment>
<dbReference type="InterPro" id="IPR029071">
    <property type="entry name" value="Ubiquitin-like_domsf"/>
</dbReference>
<dbReference type="PANTHER" id="PTHR46340:SF1">
    <property type="entry name" value="UBX DOMAIN-CONTAINING PROTEIN 1"/>
    <property type="match status" value="1"/>
</dbReference>
<feature type="domain" description="C2H2-type" evidence="3">
    <location>
        <begin position="79"/>
        <end position="101"/>
    </location>
</feature>
<dbReference type="PANTHER" id="PTHR46340">
    <property type="entry name" value="UBX DOMAIN-CONTAINING PROTEIN 1"/>
    <property type="match status" value="1"/>
</dbReference>
<feature type="region of interest" description="Disordered" evidence="2">
    <location>
        <begin position="49"/>
        <end position="69"/>
    </location>
</feature>
<sequence>MAGDLALLLEMGFDPKKAELAVKKTGNLQGALTWLEDNADKTIEEIEAANATTTDEEEGNQSIEAKPLEAGEVAKSMVCDDCGKKLRSMMQAQAHGERTGHSNYSESTEEIAPLTEEEKKQKLEELREKAAARKALKSIQDREEAKANEKIRMKATKEVQDAKENLAKQEQIKAAAKKRQEKIDDLAAKRRIQEKIAADKEARRLKAEAQKAEREGRAPPPDPSIVAAQASSSAAPNTKKAVTDARLRLQTATGVVMKTFPAETTLFEVAQALETENGGPVESFTMTFPKKTFSGGIDFGLSLKEAGLAPSAVLIVK</sequence>
<dbReference type="InterPro" id="IPR009060">
    <property type="entry name" value="UBA-like_sf"/>
</dbReference>
<dbReference type="EMBL" id="JAUBYV010000008">
    <property type="protein sequence ID" value="KAK2625340.1"/>
    <property type="molecule type" value="Genomic_DNA"/>
</dbReference>
<evidence type="ECO:0000259" key="3">
    <source>
        <dbReference type="PROSITE" id="PS00028"/>
    </source>
</evidence>
<keyword evidence="5" id="KW-1185">Reference proteome</keyword>